<dbReference type="SUPFAM" id="SSF158446">
    <property type="entry name" value="IVS-encoded protein-like"/>
    <property type="match status" value="1"/>
</dbReference>
<accession>A0A5A8F2C7</accession>
<sequence>MRNKPNFTFEDLDVWKEARELRTEIANIVKKFPGEEKYRLVDQMIRASRSITANIAEGYGRFHYRENIQFCRLARGSIFELIDHLTVALDENYIDNESFKLLKGSCYNVLKKLNSYIKYLKRQSNQQ</sequence>
<dbReference type="Gene3D" id="1.20.1440.60">
    <property type="entry name" value="23S rRNA-intervening sequence"/>
    <property type="match status" value="1"/>
</dbReference>
<dbReference type="CDD" id="cd16377">
    <property type="entry name" value="23S_rRNA_IVP_like"/>
    <property type="match status" value="1"/>
</dbReference>
<reference evidence="1 2" key="1">
    <citation type="submission" date="2019-06" db="EMBL/GenBank/DDBJ databases">
        <title>Genomic insights into carbon and energy metabolism of Deferribacter autotrophicus revealed new metabolic traits in the phylum Deferribacteres.</title>
        <authorList>
            <person name="Slobodkin A.I."/>
            <person name="Slobodkina G.B."/>
            <person name="Allioux M."/>
            <person name="Alain K."/>
            <person name="Jebbar M."/>
            <person name="Shadrin V."/>
            <person name="Kublanov I.V."/>
            <person name="Toshchakov S.V."/>
            <person name="Bonch-Osmolovskaya E.A."/>
        </authorList>
    </citation>
    <scope>NUCLEOTIDE SEQUENCE [LARGE SCALE GENOMIC DNA]</scope>
    <source>
        <strain evidence="1 2">SL50</strain>
    </source>
</reference>
<proteinExistence type="predicted"/>
<dbReference type="PANTHER" id="PTHR38471">
    <property type="entry name" value="FOUR HELIX BUNDLE PROTEIN"/>
    <property type="match status" value="1"/>
</dbReference>
<dbReference type="Proteomes" id="UP000322876">
    <property type="component" value="Unassembled WGS sequence"/>
</dbReference>
<protein>
    <submittedName>
        <fullName evidence="1">Four helix bundle protein</fullName>
    </submittedName>
</protein>
<organism evidence="1 2">
    <name type="scientific">Deferribacter autotrophicus</name>
    <dbReference type="NCBI Taxonomy" id="500465"/>
    <lineage>
        <taxon>Bacteria</taxon>
        <taxon>Pseudomonadati</taxon>
        <taxon>Deferribacterota</taxon>
        <taxon>Deferribacteres</taxon>
        <taxon>Deferribacterales</taxon>
        <taxon>Deferribacteraceae</taxon>
        <taxon>Deferribacter</taxon>
    </lineage>
</organism>
<dbReference type="InterPro" id="IPR012657">
    <property type="entry name" value="23S_rRNA-intervening_sequence"/>
</dbReference>
<dbReference type="OrthoDB" id="9800370at2"/>
<dbReference type="EMBL" id="VFJB01000006">
    <property type="protein sequence ID" value="KAA0257639.1"/>
    <property type="molecule type" value="Genomic_DNA"/>
</dbReference>
<dbReference type="RefSeq" id="WP_149266612.1">
    <property type="nucleotide sequence ID" value="NZ_VFJB01000006.1"/>
</dbReference>
<keyword evidence="2" id="KW-1185">Reference proteome</keyword>
<dbReference type="PANTHER" id="PTHR38471:SF2">
    <property type="entry name" value="FOUR HELIX BUNDLE PROTEIN"/>
    <property type="match status" value="1"/>
</dbReference>
<gene>
    <name evidence="1" type="ORF">FHQ18_07795</name>
</gene>
<dbReference type="InterPro" id="IPR036583">
    <property type="entry name" value="23S_rRNA_IVS_sf"/>
</dbReference>
<dbReference type="Pfam" id="PF05635">
    <property type="entry name" value="23S_rRNA_IVP"/>
    <property type="match status" value="1"/>
</dbReference>
<name>A0A5A8F2C7_9BACT</name>
<evidence type="ECO:0000313" key="2">
    <source>
        <dbReference type="Proteomes" id="UP000322876"/>
    </source>
</evidence>
<dbReference type="NCBIfam" id="TIGR02436">
    <property type="entry name" value="four helix bundle protein"/>
    <property type="match status" value="1"/>
</dbReference>
<dbReference type="AlphaFoldDB" id="A0A5A8F2C7"/>
<evidence type="ECO:0000313" key="1">
    <source>
        <dbReference type="EMBL" id="KAA0257639.1"/>
    </source>
</evidence>
<comment type="caution">
    <text evidence="1">The sequence shown here is derived from an EMBL/GenBank/DDBJ whole genome shotgun (WGS) entry which is preliminary data.</text>
</comment>